<sequence length="513" mass="56969">MVEKSEDVEKGGKTALYGRYLGAGLMEDDAWFLCRFSKAEDRAIYRKVDCRVVPMLAMLYLISHLDRANLGNAKIEGLEKDLGMDGNMYNIVVSVFFVPYILLEIPSNMLLAKFKRPSIYIGTLVTCWGLVVTFSGLTQSFAGLCVSRFLVGVFEAGFFPAAVWLISMWYPPNRTGGRTSIFYVSSAASGAFSGLLAAGIAQLHGSAGQEGWRWIFIIEGIVSVLFGISTFFFLPDTPSLTSRWLNEDERRYLVLMNQATRGSNAARTAGNDVEEAKRFDWKAIRAMLTDHHIYLQAIVFSSNAIPNNGMKYTMPQIVRNMGYESTTAQLMSAPPYVCGAIATVLSGIYADKRGNRMKPIVFFQVCVLVSMAVLFRYAPNIEDNIALCYTMVIIVCIGVYPIVPACNTWCLNNLAGAEKRVSGVAFLVTMGNTGGFIGSWVFLNTESPSYPTGFGTSLSIAGAGIMCAFLLEWLYSRHNKRWEGYTREEVEEQYTPQQLHDMGDRSPLFKYGL</sequence>
<keyword evidence="3 6" id="KW-0812">Transmembrane</keyword>
<evidence type="ECO:0000256" key="2">
    <source>
        <dbReference type="ARBA" id="ARBA00022448"/>
    </source>
</evidence>
<dbReference type="Proteomes" id="UP000799444">
    <property type="component" value="Unassembled WGS sequence"/>
</dbReference>
<feature type="transmembrane region" description="Helical" evidence="6">
    <location>
        <begin position="424"/>
        <end position="442"/>
    </location>
</feature>
<dbReference type="FunFam" id="1.20.1250.20:FF:000034">
    <property type="entry name" value="MFS general substrate transporter"/>
    <property type="match status" value="1"/>
</dbReference>
<dbReference type="PROSITE" id="PS50850">
    <property type="entry name" value="MFS"/>
    <property type="match status" value="1"/>
</dbReference>
<dbReference type="SUPFAM" id="SSF103473">
    <property type="entry name" value="MFS general substrate transporter"/>
    <property type="match status" value="1"/>
</dbReference>
<dbReference type="Pfam" id="PF07690">
    <property type="entry name" value="MFS_1"/>
    <property type="match status" value="1"/>
</dbReference>
<feature type="transmembrane region" description="Helical" evidence="6">
    <location>
        <begin position="454"/>
        <end position="475"/>
    </location>
</feature>
<feature type="transmembrane region" description="Helical" evidence="6">
    <location>
        <begin position="360"/>
        <end position="378"/>
    </location>
</feature>
<proteinExistence type="predicted"/>
<dbReference type="FunFam" id="1.20.1250.20:FF:000013">
    <property type="entry name" value="MFS general substrate transporter"/>
    <property type="match status" value="1"/>
</dbReference>
<accession>A0A9P4V3H9</accession>
<feature type="transmembrane region" description="Helical" evidence="6">
    <location>
        <begin position="88"/>
        <end position="106"/>
    </location>
</feature>
<comment type="subcellular location">
    <subcellularLocation>
        <location evidence="1">Membrane</location>
        <topology evidence="1">Multi-pass membrane protein</topology>
    </subcellularLocation>
</comment>
<dbReference type="AlphaFoldDB" id="A0A9P4V3H9"/>
<dbReference type="OrthoDB" id="2962993at2759"/>
<reference evidence="8" key="1">
    <citation type="journal article" date="2020" name="Stud. Mycol.">
        <title>101 Dothideomycetes genomes: a test case for predicting lifestyles and emergence of pathogens.</title>
        <authorList>
            <person name="Haridas S."/>
            <person name="Albert R."/>
            <person name="Binder M."/>
            <person name="Bloem J."/>
            <person name="Labutti K."/>
            <person name="Salamov A."/>
            <person name="Andreopoulos B."/>
            <person name="Baker S."/>
            <person name="Barry K."/>
            <person name="Bills G."/>
            <person name="Bluhm B."/>
            <person name="Cannon C."/>
            <person name="Castanera R."/>
            <person name="Culley D."/>
            <person name="Daum C."/>
            <person name="Ezra D."/>
            <person name="Gonzalez J."/>
            <person name="Henrissat B."/>
            <person name="Kuo A."/>
            <person name="Liang C."/>
            <person name="Lipzen A."/>
            <person name="Lutzoni F."/>
            <person name="Magnuson J."/>
            <person name="Mondo S."/>
            <person name="Nolan M."/>
            <person name="Ohm R."/>
            <person name="Pangilinan J."/>
            <person name="Park H.-J."/>
            <person name="Ramirez L."/>
            <person name="Alfaro M."/>
            <person name="Sun H."/>
            <person name="Tritt A."/>
            <person name="Yoshinaga Y."/>
            <person name="Zwiers L.-H."/>
            <person name="Turgeon B."/>
            <person name="Goodwin S."/>
            <person name="Spatafora J."/>
            <person name="Crous P."/>
            <person name="Grigoriev I."/>
        </authorList>
    </citation>
    <scope>NUCLEOTIDE SEQUENCE</scope>
    <source>
        <strain evidence="8">CBS 125425</strain>
    </source>
</reference>
<evidence type="ECO:0000256" key="1">
    <source>
        <dbReference type="ARBA" id="ARBA00004141"/>
    </source>
</evidence>
<evidence type="ECO:0000256" key="6">
    <source>
        <dbReference type="SAM" id="Phobius"/>
    </source>
</evidence>
<dbReference type="PANTHER" id="PTHR43791">
    <property type="entry name" value="PERMEASE-RELATED"/>
    <property type="match status" value="1"/>
</dbReference>
<feature type="transmembrane region" description="Helical" evidence="6">
    <location>
        <begin position="384"/>
        <end position="403"/>
    </location>
</feature>
<dbReference type="Gene3D" id="1.20.1250.20">
    <property type="entry name" value="MFS general substrate transporter like domains"/>
    <property type="match status" value="2"/>
</dbReference>
<dbReference type="EMBL" id="ML996122">
    <property type="protein sequence ID" value="KAF2736694.1"/>
    <property type="molecule type" value="Genomic_DNA"/>
</dbReference>
<keyword evidence="4 6" id="KW-1133">Transmembrane helix</keyword>
<evidence type="ECO:0000256" key="5">
    <source>
        <dbReference type="ARBA" id="ARBA00023136"/>
    </source>
</evidence>
<dbReference type="PANTHER" id="PTHR43791:SF54">
    <property type="entry name" value="MAJOR FACILITATOR SUPERFAMILY (MFS) PROFILE DOMAIN-CONTAINING PROTEIN-RELATED"/>
    <property type="match status" value="1"/>
</dbReference>
<name>A0A9P4V3H9_9PLEO</name>
<feature type="transmembrane region" description="Helical" evidence="6">
    <location>
        <begin position="118"/>
        <end position="137"/>
    </location>
</feature>
<evidence type="ECO:0000256" key="3">
    <source>
        <dbReference type="ARBA" id="ARBA00022692"/>
    </source>
</evidence>
<dbReference type="InterPro" id="IPR020846">
    <property type="entry name" value="MFS_dom"/>
</dbReference>
<evidence type="ECO:0000256" key="4">
    <source>
        <dbReference type="ARBA" id="ARBA00022989"/>
    </source>
</evidence>
<evidence type="ECO:0000313" key="8">
    <source>
        <dbReference type="EMBL" id="KAF2736694.1"/>
    </source>
</evidence>
<keyword evidence="5 6" id="KW-0472">Membrane</keyword>
<feature type="transmembrane region" description="Helical" evidence="6">
    <location>
        <begin position="149"/>
        <end position="170"/>
    </location>
</feature>
<evidence type="ECO:0000313" key="9">
    <source>
        <dbReference type="Proteomes" id="UP000799444"/>
    </source>
</evidence>
<dbReference type="GO" id="GO:0016020">
    <property type="term" value="C:membrane"/>
    <property type="evidence" value="ECO:0007669"/>
    <property type="project" value="UniProtKB-SubCell"/>
</dbReference>
<keyword evidence="2" id="KW-0813">Transport</keyword>
<dbReference type="GO" id="GO:0022857">
    <property type="term" value="F:transmembrane transporter activity"/>
    <property type="evidence" value="ECO:0007669"/>
    <property type="project" value="InterPro"/>
</dbReference>
<protein>
    <submittedName>
        <fullName evidence="8">MFS general substrate transporter</fullName>
    </submittedName>
</protein>
<keyword evidence="9" id="KW-1185">Reference proteome</keyword>
<evidence type="ECO:0000259" key="7">
    <source>
        <dbReference type="PROSITE" id="PS50850"/>
    </source>
</evidence>
<gene>
    <name evidence="8" type="ORF">EJ04DRAFT_596008</name>
</gene>
<organism evidence="8 9">
    <name type="scientific">Polyplosphaeria fusca</name>
    <dbReference type="NCBI Taxonomy" id="682080"/>
    <lineage>
        <taxon>Eukaryota</taxon>
        <taxon>Fungi</taxon>
        <taxon>Dikarya</taxon>
        <taxon>Ascomycota</taxon>
        <taxon>Pezizomycotina</taxon>
        <taxon>Dothideomycetes</taxon>
        <taxon>Pleosporomycetidae</taxon>
        <taxon>Pleosporales</taxon>
        <taxon>Tetraplosphaeriaceae</taxon>
        <taxon>Polyplosphaeria</taxon>
    </lineage>
</organism>
<feature type="domain" description="Major facilitator superfamily (MFS) profile" evidence="7">
    <location>
        <begin position="52"/>
        <end position="480"/>
    </location>
</feature>
<dbReference type="InterPro" id="IPR011701">
    <property type="entry name" value="MFS"/>
</dbReference>
<feature type="transmembrane region" description="Helical" evidence="6">
    <location>
        <begin position="182"/>
        <end position="202"/>
    </location>
</feature>
<comment type="caution">
    <text evidence="8">The sequence shown here is derived from an EMBL/GenBank/DDBJ whole genome shotgun (WGS) entry which is preliminary data.</text>
</comment>
<feature type="transmembrane region" description="Helical" evidence="6">
    <location>
        <begin position="214"/>
        <end position="234"/>
    </location>
</feature>
<dbReference type="InterPro" id="IPR036259">
    <property type="entry name" value="MFS_trans_sf"/>
</dbReference>